<evidence type="ECO:0000313" key="3">
    <source>
        <dbReference type="Proteomes" id="UP000317178"/>
    </source>
</evidence>
<sequence>MAKTQRKLKKANHGRRPASAKARKAKRAHIKLTTH</sequence>
<organism evidence="2 3">
    <name type="scientific">Polystyrenella longa</name>
    <dbReference type="NCBI Taxonomy" id="2528007"/>
    <lineage>
        <taxon>Bacteria</taxon>
        <taxon>Pseudomonadati</taxon>
        <taxon>Planctomycetota</taxon>
        <taxon>Planctomycetia</taxon>
        <taxon>Planctomycetales</taxon>
        <taxon>Planctomycetaceae</taxon>
        <taxon>Polystyrenella</taxon>
    </lineage>
</organism>
<gene>
    <name evidence="2" type="ORF">Pla110_12170</name>
</gene>
<keyword evidence="3" id="KW-1185">Reference proteome</keyword>
<evidence type="ECO:0000313" key="2">
    <source>
        <dbReference type="EMBL" id="QDU79507.1"/>
    </source>
</evidence>
<reference evidence="2 3" key="1">
    <citation type="submission" date="2019-02" db="EMBL/GenBank/DDBJ databases">
        <title>Deep-cultivation of Planctomycetes and their phenomic and genomic characterization uncovers novel biology.</title>
        <authorList>
            <person name="Wiegand S."/>
            <person name="Jogler M."/>
            <person name="Boedeker C."/>
            <person name="Pinto D."/>
            <person name="Vollmers J."/>
            <person name="Rivas-Marin E."/>
            <person name="Kohn T."/>
            <person name="Peeters S.H."/>
            <person name="Heuer A."/>
            <person name="Rast P."/>
            <person name="Oberbeckmann S."/>
            <person name="Bunk B."/>
            <person name="Jeske O."/>
            <person name="Meyerdierks A."/>
            <person name="Storesund J.E."/>
            <person name="Kallscheuer N."/>
            <person name="Luecker S."/>
            <person name="Lage O.M."/>
            <person name="Pohl T."/>
            <person name="Merkel B.J."/>
            <person name="Hornburger P."/>
            <person name="Mueller R.-W."/>
            <person name="Bruemmer F."/>
            <person name="Labrenz M."/>
            <person name="Spormann A.M."/>
            <person name="Op den Camp H."/>
            <person name="Overmann J."/>
            <person name="Amann R."/>
            <person name="Jetten M.S.M."/>
            <person name="Mascher T."/>
            <person name="Medema M.H."/>
            <person name="Devos D.P."/>
            <person name="Kaster A.-K."/>
            <person name="Ovreas L."/>
            <person name="Rohde M."/>
            <person name="Galperin M.Y."/>
            <person name="Jogler C."/>
        </authorList>
    </citation>
    <scope>NUCLEOTIDE SEQUENCE [LARGE SCALE GENOMIC DNA]</scope>
    <source>
        <strain evidence="2 3">Pla110</strain>
    </source>
</reference>
<name>A0A518CJX1_9PLAN</name>
<dbReference type="Proteomes" id="UP000317178">
    <property type="component" value="Chromosome"/>
</dbReference>
<evidence type="ECO:0000256" key="1">
    <source>
        <dbReference type="SAM" id="MobiDB-lite"/>
    </source>
</evidence>
<dbReference type="KEGG" id="plon:Pla110_12170"/>
<dbReference type="AlphaFoldDB" id="A0A518CJX1"/>
<protein>
    <submittedName>
        <fullName evidence="2">Uncharacterized protein</fullName>
    </submittedName>
</protein>
<dbReference type="NCBIfam" id="NF047429">
    <property type="entry name" value="ribo_Plancto_bL37"/>
    <property type="match status" value="1"/>
</dbReference>
<accession>A0A518CJX1</accession>
<proteinExistence type="predicted"/>
<feature type="region of interest" description="Disordered" evidence="1">
    <location>
        <begin position="1"/>
        <end position="35"/>
    </location>
</feature>
<dbReference type="EMBL" id="CP036281">
    <property type="protein sequence ID" value="QDU79507.1"/>
    <property type="molecule type" value="Genomic_DNA"/>
</dbReference>
<dbReference type="RefSeq" id="WP_369299123.1">
    <property type="nucleotide sequence ID" value="NZ_CP036281.1"/>
</dbReference>